<dbReference type="Proteomes" id="UP001652660">
    <property type="component" value="Chromosome 1c"/>
</dbReference>
<dbReference type="PANTHER" id="PTHR31286">
    <property type="entry name" value="GLYCINE-RICH CELL WALL STRUCTURAL PROTEIN 1.8-LIKE"/>
    <property type="match status" value="1"/>
</dbReference>
<reference evidence="3" key="2">
    <citation type="submission" date="2025-08" db="UniProtKB">
        <authorList>
            <consortium name="RefSeq"/>
        </authorList>
    </citation>
    <scope>IDENTIFICATION</scope>
    <source>
        <tissue evidence="3">Leaves</tissue>
    </source>
</reference>
<name>A0ABM4X9I6_COFAR</name>
<dbReference type="RefSeq" id="XP_071940701.1">
    <property type="nucleotide sequence ID" value="XM_072084600.1"/>
</dbReference>
<protein>
    <recommendedName>
        <fullName evidence="1">DUF4283 domain-containing protein</fullName>
    </recommendedName>
</protein>
<proteinExistence type="predicted"/>
<reference evidence="2" key="1">
    <citation type="journal article" date="2025" name="Foods">
        <title>Unveiling the Microbial Signatures of Arabica Coffee Cherries: Insights into Ripeness Specific Diversity, Functional Traits, and Implications for Quality and Safety.</title>
        <authorList>
            <consortium name="RefSeq"/>
            <person name="Tenea G.N."/>
            <person name="Cifuentes V."/>
            <person name="Reyes P."/>
            <person name="Cevallos-Vallejos M."/>
        </authorList>
    </citation>
    <scope>NUCLEOTIDE SEQUENCE [LARGE SCALE GENOMIC DNA]</scope>
</reference>
<evidence type="ECO:0000313" key="2">
    <source>
        <dbReference type="Proteomes" id="UP001652660"/>
    </source>
</evidence>
<keyword evidence="2" id="KW-1185">Reference proteome</keyword>
<dbReference type="PANTHER" id="PTHR31286:SF180">
    <property type="entry name" value="OS10G0362600 PROTEIN"/>
    <property type="match status" value="1"/>
</dbReference>
<evidence type="ECO:0000313" key="3">
    <source>
        <dbReference type="RefSeq" id="XP_071940701.1"/>
    </source>
</evidence>
<accession>A0ABM4X9I6</accession>
<sequence length="192" mass="21527">MEALRKDFAAVGFKGPASLGLLDPCHVLIRFDLEADFHRCWLRRYWSFQGFGMRVLKWSPSFFVDRESSIVPAWLHLPNLLVHLFSKGPLFSIAKLIVEPLKLDASIALLSRPSVARICADIDLLNDLPSRIWIQNGSTGFWQRVEYENLPDYCSCCYKLGHPTVACNVDTSKGGLEQQSGHPVTSQAPGPL</sequence>
<dbReference type="GeneID" id="140038933"/>
<feature type="domain" description="DUF4283" evidence="1">
    <location>
        <begin position="12"/>
        <end position="62"/>
    </location>
</feature>
<dbReference type="InterPro" id="IPR040256">
    <property type="entry name" value="At4g02000-like"/>
</dbReference>
<gene>
    <name evidence="3" type="primary">LOC140038933</name>
</gene>
<dbReference type="Pfam" id="PF14111">
    <property type="entry name" value="DUF4283"/>
    <property type="match status" value="1"/>
</dbReference>
<evidence type="ECO:0000259" key="1">
    <source>
        <dbReference type="Pfam" id="PF14111"/>
    </source>
</evidence>
<dbReference type="InterPro" id="IPR025558">
    <property type="entry name" value="DUF4283"/>
</dbReference>
<organism evidence="2 3">
    <name type="scientific">Coffea arabica</name>
    <name type="common">Arabian coffee</name>
    <dbReference type="NCBI Taxonomy" id="13443"/>
    <lineage>
        <taxon>Eukaryota</taxon>
        <taxon>Viridiplantae</taxon>
        <taxon>Streptophyta</taxon>
        <taxon>Embryophyta</taxon>
        <taxon>Tracheophyta</taxon>
        <taxon>Spermatophyta</taxon>
        <taxon>Magnoliopsida</taxon>
        <taxon>eudicotyledons</taxon>
        <taxon>Gunneridae</taxon>
        <taxon>Pentapetalae</taxon>
        <taxon>asterids</taxon>
        <taxon>lamiids</taxon>
        <taxon>Gentianales</taxon>
        <taxon>Rubiaceae</taxon>
        <taxon>Ixoroideae</taxon>
        <taxon>Gardenieae complex</taxon>
        <taxon>Bertiereae - Coffeeae clade</taxon>
        <taxon>Coffeeae</taxon>
        <taxon>Coffea</taxon>
    </lineage>
</organism>